<evidence type="ECO:0000256" key="1">
    <source>
        <dbReference type="SAM" id="Phobius"/>
    </source>
</evidence>
<protein>
    <submittedName>
        <fullName evidence="2">Uncharacterized protein</fullName>
    </submittedName>
</protein>
<name>A0ABU8F750_9BACI</name>
<keyword evidence="1" id="KW-0812">Transmembrane</keyword>
<dbReference type="EMBL" id="JBAWSY010000012">
    <property type="protein sequence ID" value="MEI4770828.1"/>
    <property type="molecule type" value="Genomic_DNA"/>
</dbReference>
<feature type="transmembrane region" description="Helical" evidence="1">
    <location>
        <begin position="12"/>
        <end position="33"/>
    </location>
</feature>
<evidence type="ECO:0000313" key="2">
    <source>
        <dbReference type="EMBL" id="MEI4770828.1"/>
    </source>
</evidence>
<proteinExistence type="predicted"/>
<dbReference type="RefSeq" id="WP_336498392.1">
    <property type="nucleotide sequence ID" value="NZ_JBAWSY010000012.1"/>
</dbReference>
<dbReference type="Proteomes" id="UP001364890">
    <property type="component" value="Unassembled WGS sequence"/>
</dbReference>
<reference evidence="2 3" key="1">
    <citation type="submission" date="2024-01" db="EMBL/GenBank/DDBJ databases">
        <title>Seven novel Bacillus-like species.</title>
        <authorList>
            <person name="Liu G."/>
        </authorList>
    </citation>
    <scope>NUCLEOTIDE SEQUENCE [LARGE SCALE GENOMIC DNA]</scope>
    <source>
        <strain evidence="2 3">FJAT-51614</strain>
    </source>
</reference>
<comment type="caution">
    <text evidence="2">The sequence shown here is derived from an EMBL/GenBank/DDBJ whole genome shotgun (WGS) entry which is preliminary data.</text>
</comment>
<gene>
    <name evidence="2" type="ORF">WAX74_14480</name>
</gene>
<feature type="transmembrane region" description="Helical" evidence="1">
    <location>
        <begin position="77"/>
        <end position="100"/>
    </location>
</feature>
<keyword evidence="1" id="KW-0472">Membrane</keyword>
<keyword evidence="3" id="KW-1185">Reference proteome</keyword>
<accession>A0ABU8F750</accession>
<keyword evidence="1" id="KW-1133">Transmembrane helix</keyword>
<evidence type="ECO:0000313" key="3">
    <source>
        <dbReference type="Proteomes" id="UP001364890"/>
    </source>
</evidence>
<organism evidence="2 3">
    <name type="scientific">Psychrobacillus mangrovi</name>
    <dbReference type="NCBI Taxonomy" id="3117745"/>
    <lineage>
        <taxon>Bacteria</taxon>
        <taxon>Bacillati</taxon>
        <taxon>Bacillota</taxon>
        <taxon>Bacilli</taxon>
        <taxon>Bacillales</taxon>
        <taxon>Bacillaceae</taxon>
        <taxon>Psychrobacillus</taxon>
    </lineage>
</organism>
<sequence length="144" mass="16291">MIKRNGLPRKFVVTATLGVIIIGMIFLFFPFGYTLQEDGHGMASISENGILRNDFKVEVTEANALKIALLKSAIKEFKTICLMLVIIIPLLLLSIAINYVRKSKETFLIMCIITIIMLITSIILYFNNLEIMEHLISGLKEQKK</sequence>
<feature type="transmembrane region" description="Helical" evidence="1">
    <location>
        <begin position="107"/>
        <end position="126"/>
    </location>
</feature>